<dbReference type="GO" id="GO:0044218">
    <property type="term" value="C:other organism cell membrane"/>
    <property type="evidence" value="ECO:0007669"/>
    <property type="project" value="UniProtKB-KW"/>
</dbReference>
<dbReference type="GO" id="GO:0042151">
    <property type="term" value="C:nematocyst"/>
    <property type="evidence" value="ECO:0007669"/>
    <property type="project" value="UniProtKB-SubCell"/>
</dbReference>
<dbReference type="AlphaFoldDB" id="A0A8B6D5A1"/>
<keyword evidence="7" id="KW-1185">Reference proteome</keyword>
<name>A0A8B6D5A1_MYTGA</name>
<dbReference type="SUPFAM" id="SSF63724">
    <property type="entry name" value="Cytolysin/lectin"/>
    <property type="match status" value="1"/>
</dbReference>
<proteinExistence type="predicted"/>
<dbReference type="InterPro" id="IPR015926">
    <property type="entry name" value="Cytolysin/lectin"/>
</dbReference>
<gene>
    <name evidence="6" type="ORF">MGAL_10B076045</name>
</gene>
<evidence type="ECO:0000313" key="7">
    <source>
        <dbReference type="Proteomes" id="UP000596742"/>
    </source>
</evidence>
<dbReference type="Proteomes" id="UP000596742">
    <property type="component" value="Unassembled WGS sequence"/>
</dbReference>
<keyword evidence="3" id="KW-1052">Target cell membrane</keyword>
<dbReference type="PANTHER" id="PTHR40388">
    <property type="entry name" value="BRYOPORIN"/>
    <property type="match status" value="1"/>
</dbReference>
<evidence type="ECO:0000256" key="2">
    <source>
        <dbReference type="ARBA" id="ARBA00004532"/>
    </source>
</evidence>
<accession>A0A8B6D5A1</accession>
<dbReference type="InterPro" id="IPR050677">
    <property type="entry name" value="Actinoporin_PFT"/>
</dbReference>
<evidence type="ECO:0000256" key="5">
    <source>
        <dbReference type="ARBA" id="ARBA00023331"/>
    </source>
</evidence>
<dbReference type="OrthoDB" id="6132998at2759"/>
<protein>
    <submittedName>
        <fullName evidence="6">Uncharacterized protein</fullName>
    </submittedName>
</protein>
<evidence type="ECO:0000313" key="6">
    <source>
        <dbReference type="EMBL" id="VDI14874.1"/>
    </source>
</evidence>
<keyword evidence="4" id="KW-1053">Target membrane</keyword>
<dbReference type="Gene3D" id="2.60.270.20">
    <property type="entry name" value="Cytolysin/lectin"/>
    <property type="match status" value="1"/>
</dbReference>
<comment type="caution">
    <text evidence="6">The sequence shown here is derived from an EMBL/GenBank/DDBJ whole genome shotgun (WGS) entry which is preliminary data.</text>
</comment>
<evidence type="ECO:0000256" key="4">
    <source>
        <dbReference type="ARBA" id="ARBA00023298"/>
    </source>
</evidence>
<evidence type="ECO:0000256" key="3">
    <source>
        <dbReference type="ARBA" id="ARBA00022537"/>
    </source>
</evidence>
<keyword evidence="4" id="KW-0472">Membrane</keyword>
<evidence type="ECO:0000256" key="1">
    <source>
        <dbReference type="ARBA" id="ARBA00004175"/>
    </source>
</evidence>
<organism evidence="6 7">
    <name type="scientific">Mytilus galloprovincialis</name>
    <name type="common">Mediterranean mussel</name>
    <dbReference type="NCBI Taxonomy" id="29158"/>
    <lineage>
        <taxon>Eukaryota</taxon>
        <taxon>Metazoa</taxon>
        <taxon>Spiralia</taxon>
        <taxon>Lophotrochozoa</taxon>
        <taxon>Mollusca</taxon>
        <taxon>Bivalvia</taxon>
        <taxon>Autobranchia</taxon>
        <taxon>Pteriomorphia</taxon>
        <taxon>Mytilida</taxon>
        <taxon>Mytiloidea</taxon>
        <taxon>Mytilidae</taxon>
        <taxon>Mytilinae</taxon>
        <taxon>Mytilus</taxon>
    </lineage>
</organism>
<keyword evidence="5" id="KW-0166">Nematocyst</keyword>
<dbReference type="EMBL" id="UYJE01002916">
    <property type="protein sequence ID" value="VDI14874.1"/>
    <property type="molecule type" value="Genomic_DNA"/>
</dbReference>
<reference evidence="6" key="1">
    <citation type="submission" date="2018-11" db="EMBL/GenBank/DDBJ databases">
        <authorList>
            <person name="Alioto T."/>
            <person name="Alioto T."/>
        </authorList>
    </citation>
    <scope>NUCLEOTIDE SEQUENCE</scope>
</reference>
<sequence length="154" mass="17589">MGNNESTYIPSDIDQKIQAVNYSVVFGIEIKNSTTHNLHSPKTTIHWGYLLSPPPTSIGPDERGSFSAPFNFDFYDNVLAVGFSQYHDKDIYHRMYDEEGEDEQFSRDKYLNTCNVVKKTKDNITVEGIMGTAHKSKVAVDLKENVQRSSTRRY</sequence>
<dbReference type="PANTHER" id="PTHR40388:SF1">
    <property type="entry name" value="BRYOPORIN"/>
    <property type="match status" value="1"/>
</dbReference>
<comment type="subcellular location">
    <subcellularLocation>
        <location evidence="2">Nematocyst</location>
    </subcellularLocation>
    <subcellularLocation>
        <location evidence="1">Target cell membrane</location>
    </subcellularLocation>
</comment>